<feature type="transmembrane region" description="Helical" evidence="10">
    <location>
        <begin position="34"/>
        <end position="51"/>
    </location>
</feature>
<dbReference type="PANTHER" id="PTHR11795:SF449">
    <property type="entry name" value="BRANCHED-CHAIN AMINO ACID TRANSPORT PERMEASE PROTEIN LIVH-RELATED"/>
    <property type="match status" value="1"/>
</dbReference>
<evidence type="ECO:0000256" key="10">
    <source>
        <dbReference type="SAM" id="Phobius"/>
    </source>
</evidence>
<feature type="transmembrane region" description="Helical" evidence="10">
    <location>
        <begin position="246"/>
        <end position="263"/>
    </location>
</feature>
<gene>
    <name evidence="11" type="ordered locus">REQ_37140</name>
</gene>
<dbReference type="InterPro" id="IPR052157">
    <property type="entry name" value="BCAA_transport_permease"/>
</dbReference>
<dbReference type="GeneID" id="57579359"/>
<evidence type="ECO:0000256" key="4">
    <source>
        <dbReference type="ARBA" id="ARBA00022692"/>
    </source>
</evidence>
<keyword evidence="2" id="KW-0813">Transport</keyword>
<organism evidence="11">
    <name type="scientific">Rhodococcus hoagii (strain 103S)</name>
    <name type="common">Rhodococcus equi</name>
    <dbReference type="NCBI Taxonomy" id="685727"/>
    <lineage>
        <taxon>Bacteria</taxon>
        <taxon>Bacillati</taxon>
        <taxon>Actinomycetota</taxon>
        <taxon>Actinomycetes</taxon>
        <taxon>Mycobacteriales</taxon>
        <taxon>Nocardiaceae</taxon>
        <taxon>Prescottella</taxon>
    </lineage>
</organism>
<evidence type="ECO:0000256" key="5">
    <source>
        <dbReference type="ARBA" id="ARBA00022970"/>
    </source>
</evidence>
<proteinExistence type="inferred from homology"/>
<dbReference type="GO" id="GO:0006865">
    <property type="term" value="P:amino acid transport"/>
    <property type="evidence" value="ECO:0007669"/>
    <property type="project" value="UniProtKB-KW"/>
</dbReference>
<keyword evidence="4 10" id="KW-0812">Transmembrane</keyword>
<evidence type="ECO:0000256" key="8">
    <source>
        <dbReference type="ARBA" id="ARBA00037998"/>
    </source>
</evidence>
<dbReference type="RefSeq" id="WP_013416968.1">
    <property type="nucleotide sequence ID" value="NC_014659.1"/>
</dbReference>
<feature type="region of interest" description="Disordered" evidence="9">
    <location>
        <begin position="742"/>
        <end position="766"/>
    </location>
</feature>
<keyword evidence="5" id="KW-0029">Amino-acid transport</keyword>
<feature type="transmembrane region" description="Helical" evidence="10">
    <location>
        <begin position="275"/>
        <end position="292"/>
    </location>
</feature>
<dbReference type="AlphaFoldDB" id="A0A3S5YAV8"/>
<evidence type="ECO:0000256" key="6">
    <source>
        <dbReference type="ARBA" id="ARBA00022989"/>
    </source>
</evidence>
<feature type="transmembrane region" description="Helical" evidence="10">
    <location>
        <begin position="582"/>
        <end position="602"/>
    </location>
</feature>
<evidence type="ECO:0000256" key="1">
    <source>
        <dbReference type="ARBA" id="ARBA00004651"/>
    </source>
</evidence>
<evidence type="ECO:0000256" key="3">
    <source>
        <dbReference type="ARBA" id="ARBA00022475"/>
    </source>
</evidence>
<evidence type="ECO:0000313" key="11">
    <source>
        <dbReference type="EMBL" id="CBH49701.1"/>
    </source>
</evidence>
<feature type="transmembrane region" description="Helical" evidence="10">
    <location>
        <begin position="336"/>
        <end position="355"/>
    </location>
</feature>
<feature type="transmembrane region" description="Helical" evidence="10">
    <location>
        <begin position="649"/>
        <end position="667"/>
    </location>
</feature>
<reference evidence="11" key="1">
    <citation type="journal article" date="2010" name="PLoS Genet.">
        <title>The genome of a pathogenic rhodococcus: cooptive virulence underpinned by key gene acquisitions.</title>
        <authorList>
            <person name="Letek M."/>
            <person name="Gonzalez P."/>
            <person name="Macarthur I."/>
            <person name="Rodriguez H."/>
            <person name="Freeman T.C."/>
            <person name="Valero-Rello A."/>
            <person name="Blanco M."/>
            <person name="Buckley T."/>
            <person name="Cherevach I."/>
            <person name="Fahey R."/>
            <person name="Hapeshi A."/>
            <person name="Holdstock J."/>
            <person name="Leadon D."/>
            <person name="Navas J."/>
            <person name="Ocampo A."/>
            <person name="Quail M.A."/>
            <person name="Sanders M."/>
            <person name="Scortti M.M."/>
            <person name="Prescott J.F."/>
            <person name="Fogarty U."/>
            <person name="Meijer W.G."/>
            <person name="Parkhill J."/>
            <person name="Bentley S.D."/>
            <person name="Vazquez-Boland J.A."/>
        </authorList>
    </citation>
    <scope>NUCLEOTIDE SEQUENCE [LARGE SCALE GENOMIC DNA]</scope>
    <source>
        <strain evidence="11 12">103S</strain>
    </source>
</reference>
<keyword evidence="3" id="KW-1003">Cell membrane</keyword>
<feature type="transmembrane region" description="Helical" evidence="10">
    <location>
        <begin position="419"/>
        <end position="438"/>
    </location>
</feature>
<feature type="transmembrane region" description="Helical" evidence="10">
    <location>
        <begin position="6"/>
        <end position="27"/>
    </location>
</feature>
<dbReference type="InterPro" id="IPR043428">
    <property type="entry name" value="LivM-like"/>
</dbReference>
<dbReference type="CDD" id="cd06582">
    <property type="entry name" value="TM_PBP1_LivH_like"/>
    <property type="match status" value="1"/>
</dbReference>
<comment type="similarity">
    <text evidence="8">Belongs to the binding-protein-dependent transport system permease family. LivHM subfamily.</text>
</comment>
<feature type="transmembrane region" description="Helical" evidence="10">
    <location>
        <begin position="555"/>
        <end position="575"/>
    </location>
</feature>
<feature type="transmembrane region" description="Helical" evidence="10">
    <location>
        <begin position="97"/>
        <end position="115"/>
    </location>
</feature>
<dbReference type="Proteomes" id="UP001154400">
    <property type="component" value="Chromosome"/>
</dbReference>
<evidence type="ECO:0000256" key="9">
    <source>
        <dbReference type="SAM" id="MobiDB-lite"/>
    </source>
</evidence>
<feature type="transmembrane region" description="Helical" evidence="10">
    <location>
        <begin position="526"/>
        <end position="549"/>
    </location>
</feature>
<dbReference type="InterPro" id="IPR001851">
    <property type="entry name" value="ABC_transp_permease"/>
</dbReference>
<keyword evidence="7 10" id="KW-0472">Membrane</keyword>
<feature type="transmembrane region" description="Helical" evidence="10">
    <location>
        <begin position="313"/>
        <end position="330"/>
    </location>
</feature>
<dbReference type="Pfam" id="PF02653">
    <property type="entry name" value="BPD_transp_2"/>
    <property type="match status" value="2"/>
</dbReference>
<feature type="transmembrane region" description="Helical" evidence="10">
    <location>
        <begin position="135"/>
        <end position="162"/>
    </location>
</feature>
<dbReference type="KEGG" id="req:REQ_37140"/>
<feature type="transmembrane region" description="Helical" evidence="10">
    <location>
        <begin position="673"/>
        <end position="691"/>
    </location>
</feature>
<comment type="subcellular location">
    <subcellularLocation>
        <location evidence="1">Cell membrane</location>
        <topology evidence="1">Multi-pass membrane protein</topology>
    </subcellularLocation>
</comment>
<evidence type="ECO:0000313" key="12">
    <source>
        <dbReference type="Proteomes" id="UP000006892"/>
    </source>
</evidence>
<keyword evidence="6 10" id="KW-1133">Transmembrane helix</keyword>
<dbReference type="PANTHER" id="PTHR11795">
    <property type="entry name" value="BRANCHED-CHAIN AMINO ACID TRANSPORT SYSTEM PERMEASE PROTEIN LIVH"/>
    <property type="match status" value="1"/>
</dbReference>
<feature type="transmembrane region" description="Helical" evidence="10">
    <location>
        <begin position="608"/>
        <end position="628"/>
    </location>
</feature>
<feature type="transmembrane region" description="Helical" evidence="10">
    <location>
        <begin position="393"/>
        <end position="412"/>
    </location>
</feature>
<accession>A0A3S5YAV8</accession>
<dbReference type="CDD" id="cd06581">
    <property type="entry name" value="TM_PBP1_LivM_like"/>
    <property type="match status" value="1"/>
</dbReference>
<feature type="transmembrane region" description="Helical" evidence="10">
    <location>
        <begin position="362"/>
        <end position="381"/>
    </location>
</feature>
<feature type="transmembrane region" description="Helical" evidence="10">
    <location>
        <begin position="63"/>
        <end position="85"/>
    </location>
</feature>
<name>A0A3S5YAV8_RHOH1</name>
<feature type="transmembrane region" description="Helical" evidence="10">
    <location>
        <begin position="191"/>
        <end position="214"/>
    </location>
</feature>
<dbReference type="GO" id="GO:0005886">
    <property type="term" value="C:plasma membrane"/>
    <property type="evidence" value="ECO:0007669"/>
    <property type="project" value="UniProtKB-SubCell"/>
</dbReference>
<evidence type="ECO:0000256" key="2">
    <source>
        <dbReference type="ARBA" id="ARBA00022448"/>
    </source>
</evidence>
<evidence type="ECO:0000256" key="7">
    <source>
        <dbReference type="ARBA" id="ARBA00023136"/>
    </source>
</evidence>
<dbReference type="GO" id="GO:0015658">
    <property type="term" value="F:branched-chain amino acid transmembrane transporter activity"/>
    <property type="evidence" value="ECO:0007669"/>
    <property type="project" value="InterPro"/>
</dbReference>
<feature type="transmembrane region" description="Helical" evidence="10">
    <location>
        <begin position="476"/>
        <end position="495"/>
    </location>
</feature>
<dbReference type="EMBL" id="FN563149">
    <property type="protein sequence ID" value="CBH49701.1"/>
    <property type="molecule type" value="Genomic_DNA"/>
</dbReference>
<sequence length="766" mass="81070">MDTFVTFTILGLVLGSVYAIAASGLVLTYNTSGIFNFAHGAQAMLGAFLYWQFRYGWDLPTPLALLLTIGVAGPLMGLLLYALIMRGLRDTAEVTKIVVTVSILLGGVSLSHWFWHPEEPRTVKMFFGDESRFSFFGATVHMHEVICLVAAVLIAVGLRFLFTRTRLGVSMRGVVDDPDLLRLNGHNPERIAAFSWALGSTLAVVAGILITPISGGTLEANLLTLLVIDAFAAAMFGRLRSIPRTFVGAIVLGLAGTYVLGYFPSEWTWTSNLRVSLPMIALFVVLIVLPQDRLRGAAVRTRERYTVPTVRKAVAWGAALLVIVYMIRLLMVESAITTLTLGMSFAIIALSLTLLTGYAGEMNLAVVSFGAISTIVAYHFGTSGSGLATRLTLWGLIIGTLVAAVIGGLVALPALRLRGLYLALATMAFGVFLSNMVLRDTTEHELFGVKFSLFTGGSLSIPPLKVGPLDLSNQTAFLMTVTAIFTILAIGVVALRNSGYGRRLAAMKDSPAAAAMLGQNLVKLKLSVFMLSAGIAGLGGILMSSAIGAVSNENFSIMISLTVLMLTVVAGIGYVTGALFGGLMAGVGFAVIMVSFNNLGAAQPELEGLWTFMGHLAAVSPALIGLGVGKNPSGTVHDVLEGYRHLRSAKPVLVGGAAVVALSYVLALTGVLGNWWFATITIVTVFMLPVVGQMFMPEAVLGPEAAAAKRGTPPEEIGVDQPWTEDRLAELDRELGLPANVTEHTASAQFGEPSPAATPKEAIVHA</sequence>
<protein>
    <submittedName>
        <fullName evidence="11">Branched-chain amino acid ABC transporter integral membrane subunit</fullName>
    </submittedName>
</protein>
<feature type="transmembrane region" description="Helical" evidence="10">
    <location>
        <begin position="220"/>
        <end position="239"/>
    </location>
</feature>